<evidence type="ECO:0000256" key="2">
    <source>
        <dbReference type="ARBA" id="ARBA00009341"/>
    </source>
</evidence>
<protein>
    <recommendedName>
        <fullName evidence="11">Histone-binding protein RBBP4 N-terminal domain-containing protein</fullName>
    </recommendedName>
</protein>
<dbReference type="PRINTS" id="PR00320">
    <property type="entry name" value="GPROTEINBRPT"/>
</dbReference>
<feature type="domain" description="Histone-binding protein RBBP4-like N-terminal" evidence="8">
    <location>
        <begin position="25"/>
        <end position="93"/>
    </location>
</feature>
<feature type="repeat" description="WD" evidence="7">
    <location>
        <begin position="372"/>
        <end position="408"/>
    </location>
</feature>
<evidence type="ECO:0000256" key="1">
    <source>
        <dbReference type="ARBA" id="ARBA00004123"/>
    </source>
</evidence>
<dbReference type="InterPro" id="IPR022052">
    <property type="entry name" value="Histone-bd_RBBP4-like_N"/>
</dbReference>
<dbReference type="InterPro" id="IPR019775">
    <property type="entry name" value="WD40_repeat_CS"/>
</dbReference>
<feature type="domain" description="EIPR1-like beta-propeller" evidence="9">
    <location>
        <begin position="231"/>
        <end position="347"/>
    </location>
</feature>
<feature type="repeat" description="WD" evidence="7">
    <location>
        <begin position="271"/>
        <end position="313"/>
    </location>
</feature>
<dbReference type="SUPFAM" id="SSF50978">
    <property type="entry name" value="WD40 repeat-like"/>
    <property type="match status" value="1"/>
</dbReference>
<keyword evidence="4" id="KW-0677">Repeat</keyword>
<keyword evidence="3 7" id="KW-0853">WD repeat</keyword>
<dbReference type="EMBL" id="HBGJ01043272">
    <property type="protein sequence ID" value="CAD9268784.1"/>
    <property type="molecule type" value="Transcribed_RNA"/>
</dbReference>
<evidence type="ECO:0000259" key="8">
    <source>
        <dbReference type="Pfam" id="PF12265"/>
    </source>
</evidence>
<evidence type="ECO:0000256" key="4">
    <source>
        <dbReference type="ARBA" id="ARBA00022737"/>
    </source>
</evidence>
<dbReference type="InterPro" id="IPR050459">
    <property type="entry name" value="WD_repeat_RBAP46/RBAP48/MSI1"/>
</dbReference>
<proteinExistence type="inferred from homology"/>
<evidence type="ECO:0000256" key="7">
    <source>
        <dbReference type="PROSITE-ProRule" id="PRU00221"/>
    </source>
</evidence>
<evidence type="ECO:0000313" key="10">
    <source>
        <dbReference type="EMBL" id="CAD9268784.1"/>
    </source>
</evidence>
<evidence type="ECO:0000256" key="3">
    <source>
        <dbReference type="ARBA" id="ARBA00022574"/>
    </source>
</evidence>
<dbReference type="FunFam" id="2.130.10.10:FF:000512">
    <property type="entry name" value="WD-40 repeat-containing protein MSI1"/>
    <property type="match status" value="1"/>
</dbReference>
<name>A0A7S1XXN3_9STRA</name>
<keyword evidence="5" id="KW-0156">Chromatin regulator</keyword>
<evidence type="ECO:0000256" key="5">
    <source>
        <dbReference type="ARBA" id="ARBA00022853"/>
    </source>
</evidence>
<evidence type="ECO:0000259" key="9">
    <source>
        <dbReference type="Pfam" id="PF23609"/>
    </source>
</evidence>
<accession>A0A7S1XXN3</accession>
<comment type="similarity">
    <text evidence="2">Belongs to the WD repeat RBAP46/RBAP48/MSI1 family.</text>
</comment>
<evidence type="ECO:0000256" key="6">
    <source>
        <dbReference type="ARBA" id="ARBA00023242"/>
    </source>
</evidence>
<dbReference type="AlphaFoldDB" id="A0A7S1XXN3"/>
<dbReference type="Gene3D" id="2.130.10.10">
    <property type="entry name" value="YVTN repeat-like/Quinoprotein amine dehydrogenase"/>
    <property type="match status" value="1"/>
</dbReference>
<dbReference type="Pfam" id="PF23609">
    <property type="entry name" value="Beta-prop_EIPR1"/>
    <property type="match status" value="1"/>
</dbReference>
<keyword evidence="6" id="KW-0539">Nucleus</keyword>
<dbReference type="InterPro" id="IPR015943">
    <property type="entry name" value="WD40/YVTN_repeat-like_dom_sf"/>
</dbReference>
<feature type="repeat" description="WD" evidence="7">
    <location>
        <begin position="315"/>
        <end position="349"/>
    </location>
</feature>
<organism evidence="10">
    <name type="scientific">Phaeomonas parva</name>
    <dbReference type="NCBI Taxonomy" id="124430"/>
    <lineage>
        <taxon>Eukaryota</taxon>
        <taxon>Sar</taxon>
        <taxon>Stramenopiles</taxon>
        <taxon>Ochrophyta</taxon>
        <taxon>Pinguiophyceae</taxon>
        <taxon>Pinguiochrysidales</taxon>
        <taxon>Pinguiochrysidaceae</taxon>
        <taxon>Phaeomonas</taxon>
    </lineage>
</organism>
<evidence type="ECO:0008006" key="11">
    <source>
        <dbReference type="Google" id="ProtNLM"/>
    </source>
</evidence>
<feature type="repeat" description="WD" evidence="7">
    <location>
        <begin position="227"/>
        <end position="269"/>
    </location>
</feature>
<gene>
    <name evidence="10" type="ORF">PPAR1163_LOCUS27221</name>
</gene>
<dbReference type="Pfam" id="PF00400">
    <property type="entry name" value="WD40"/>
    <property type="match status" value="2"/>
</dbReference>
<sequence>MSSANDDAEPMSETARKEQEMTISEEYKIWKKNAPFLYDLIMTHALEWPSLTVQWVPGSRAVQGKDVAEHKLILGTHTSGEMNYLMLAHVHLPLPEAEIDARRYDDEKGEVGGFGAVHGKVEIYVKIPHDGEVNRARYMPQDPMIIATKSPSADVLVFDVTKHASMPRADAKCSPQHRCVGHDREGYGLAWNPGRKGELLSGSDDGKVCLWDVASDSPMSIEAKAVKTSHTDVVEDVAWHMRDPHLFGSVGDDRSLYIWDTRKAAASRHVAGAHDNNVNCLAFNPVNEHLVATGSTDKVVKLWDLRNTSAPLHDLRAHTAEVFNVQWHPRSEHMLASCGADRRVMLWDLALIGKEQTPEDAEDGPPELLFIHAGHTSKVSDICWNPNDDYDLTFASVAEDNILHVWQMAENILDADDDEANGEVPEDELEG</sequence>
<dbReference type="PROSITE" id="PS50294">
    <property type="entry name" value="WD_REPEATS_REGION"/>
    <property type="match status" value="2"/>
</dbReference>
<dbReference type="InterPro" id="IPR020472">
    <property type="entry name" value="WD40_PAC1"/>
</dbReference>
<dbReference type="InterPro" id="IPR001680">
    <property type="entry name" value="WD40_rpt"/>
</dbReference>
<dbReference type="InterPro" id="IPR036322">
    <property type="entry name" value="WD40_repeat_dom_sf"/>
</dbReference>
<dbReference type="PROSITE" id="PS00678">
    <property type="entry name" value="WD_REPEATS_1"/>
    <property type="match status" value="3"/>
</dbReference>
<dbReference type="PROSITE" id="PS50082">
    <property type="entry name" value="WD_REPEATS_2"/>
    <property type="match status" value="5"/>
</dbReference>
<dbReference type="SMART" id="SM00320">
    <property type="entry name" value="WD40"/>
    <property type="match status" value="6"/>
</dbReference>
<dbReference type="InterPro" id="IPR059104">
    <property type="entry name" value="Beta-prop_EIPR1-like"/>
</dbReference>
<comment type="subcellular location">
    <subcellularLocation>
        <location evidence="1">Nucleus</location>
    </subcellularLocation>
</comment>
<feature type="repeat" description="WD" evidence="7">
    <location>
        <begin position="179"/>
        <end position="221"/>
    </location>
</feature>
<dbReference type="PANTHER" id="PTHR22850">
    <property type="entry name" value="WD40 REPEAT FAMILY"/>
    <property type="match status" value="1"/>
</dbReference>
<dbReference type="Pfam" id="PF12265">
    <property type="entry name" value="CAF1C_H4-bd"/>
    <property type="match status" value="1"/>
</dbReference>
<dbReference type="GO" id="GO:0005634">
    <property type="term" value="C:nucleus"/>
    <property type="evidence" value="ECO:0007669"/>
    <property type="project" value="UniProtKB-SubCell"/>
</dbReference>
<reference evidence="10" key="1">
    <citation type="submission" date="2021-01" db="EMBL/GenBank/DDBJ databases">
        <authorList>
            <person name="Corre E."/>
            <person name="Pelletier E."/>
            <person name="Niang G."/>
            <person name="Scheremetjew M."/>
            <person name="Finn R."/>
            <person name="Kale V."/>
            <person name="Holt S."/>
            <person name="Cochrane G."/>
            <person name="Meng A."/>
            <person name="Brown T."/>
            <person name="Cohen L."/>
        </authorList>
    </citation>
    <scope>NUCLEOTIDE SEQUENCE</scope>
    <source>
        <strain evidence="10">CCMP2877</strain>
    </source>
</reference>
<dbReference type="GO" id="GO:0006325">
    <property type="term" value="P:chromatin organization"/>
    <property type="evidence" value="ECO:0007669"/>
    <property type="project" value="UniProtKB-KW"/>
</dbReference>